<feature type="region of interest" description="Disordered" evidence="1">
    <location>
        <begin position="39"/>
        <end position="61"/>
    </location>
</feature>
<keyword evidence="3" id="KW-1185">Reference proteome</keyword>
<name>A0AA35KP59_9SAUR</name>
<evidence type="ECO:0000313" key="3">
    <source>
        <dbReference type="Proteomes" id="UP001178461"/>
    </source>
</evidence>
<reference evidence="2" key="1">
    <citation type="submission" date="2022-12" db="EMBL/GenBank/DDBJ databases">
        <authorList>
            <person name="Alioto T."/>
            <person name="Alioto T."/>
            <person name="Gomez Garrido J."/>
        </authorList>
    </citation>
    <scope>NUCLEOTIDE SEQUENCE</scope>
</reference>
<proteinExistence type="predicted"/>
<organism evidence="2 3">
    <name type="scientific">Podarcis lilfordi</name>
    <name type="common">Lilford's wall lizard</name>
    <dbReference type="NCBI Taxonomy" id="74358"/>
    <lineage>
        <taxon>Eukaryota</taxon>
        <taxon>Metazoa</taxon>
        <taxon>Chordata</taxon>
        <taxon>Craniata</taxon>
        <taxon>Vertebrata</taxon>
        <taxon>Euteleostomi</taxon>
        <taxon>Lepidosauria</taxon>
        <taxon>Squamata</taxon>
        <taxon>Bifurcata</taxon>
        <taxon>Unidentata</taxon>
        <taxon>Episquamata</taxon>
        <taxon>Laterata</taxon>
        <taxon>Lacertibaenia</taxon>
        <taxon>Lacertidae</taxon>
        <taxon>Podarcis</taxon>
    </lineage>
</organism>
<sequence length="129" mass="13981">MGLPTAASVNNFLRSLQKDKMQMISQQLPYDNHVRFGRLRLRGGGDDDDDDAAALPSSSSPSAALARFRALTQVEGPSLPGPCGRRPVCSAPGRSMLSVFHSNPRHTFMAILSVRADFCRAQHSTLADK</sequence>
<gene>
    <name evidence="2" type="ORF">PODLI_1B037885</name>
</gene>
<dbReference type="Proteomes" id="UP001178461">
    <property type="component" value="Chromosome 8"/>
</dbReference>
<accession>A0AA35KP59</accession>
<dbReference type="AlphaFoldDB" id="A0AA35KP59"/>
<evidence type="ECO:0000313" key="2">
    <source>
        <dbReference type="EMBL" id="CAI5781745.1"/>
    </source>
</evidence>
<evidence type="ECO:0000256" key="1">
    <source>
        <dbReference type="SAM" id="MobiDB-lite"/>
    </source>
</evidence>
<dbReference type="EMBL" id="OX395133">
    <property type="protein sequence ID" value="CAI5781745.1"/>
    <property type="molecule type" value="Genomic_DNA"/>
</dbReference>
<protein>
    <submittedName>
        <fullName evidence="2">Uncharacterized protein</fullName>
    </submittedName>
</protein>